<dbReference type="Gene3D" id="3.30.1330.120">
    <property type="entry name" value="2-methylcitrate dehydratase PrpD"/>
    <property type="match status" value="1"/>
</dbReference>
<dbReference type="Gene3D" id="1.10.4100.10">
    <property type="entry name" value="2-methylcitrate dehydratase PrpD"/>
    <property type="match status" value="1"/>
</dbReference>
<dbReference type="InterPro" id="IPR045336">
    <property type="entry name" value="MmgE_PrpD_N"/>
</dbReference>
<name>A0A7V8NP56_9BACT</name>
<sequence length="368" mass="40044">LAHADETDDSHSPSQSHPGCAVVPAALAAGEQFGISGTHFLRAAALGYDIGPRFTMTLGGQRFEAESHWSTHSISPVFGAAAAASCAASLNAQQMRWMLGYTAHQSSGLGAWTRDTEHVQKAFHFGGMTARSGVTSALLVQAGWTGVDDILSGKDNFFAAYNPHADPAGLIDKLGERYEVTRTNIKKWPVGSPIQAALDALANLRKQHPFDSADVRQVSVRLATDEAAIVNNREIPDICLQHMVAVALLEKTVTFASAHDQERLKDPAVLRERAKVRLTPDPELERLMPLRVALVDMTLTDGSHLTERVDNVRGTPENPMRRDEVIAKATDLITPVLGATKCSDLIDRIFHLESVSVIRELRPLLQRD</sequence>
<reference evidence="4" key="1">
    <citation type="submission" date="2020-06" db="EMBL/GenBank/DDBJ databases">
        <title>Legume-microbial interactions unlock mineral nutrients during tropical forest succession.</title>
        <authorList>
            <person name="Epihov D.Z."/>
        </authorList>
    </citation>
    <scope>NUCLEOTIDE SEQUENCE [LARGE SCALE GENOMIC DNA]</scope>
    <source>
        <strain evidence="4">Pan2503</strain>
    </source>
</reference>
<dbReference type="InterPro" id="IPR042188">
    <property type="entry name" value="MmgE/PrpD_sf_2"/>
</dbReference>
<feature type="non-terminal residue" evidence="4">
    <location>
        <position position="1"/>
    </location>
</feature>
<proteinExistence type="inferred from homology"/>
<dbReference type="InterPro" id="IPR042183">
    <property type="entry name" value="MmgE/PrpD_sf_1"/>
</dbReference>
<comment type="similarity">
    <text evidence="1">Belongs to the PrpD family.</text>
</comment>
<feature type="domain" description="MmgE/PrpD N-terminal" evidence="2">
    <location>
        <begin position="2"/>
        <end position="166"/>
    </location>
</feature>
<evidence type="ECO:0000259" key="3">
    <source>
        <dbReference type="Pfam" id="PF19305"/>
    </source>
</evidence>
<dbReference type="Pfam" id="PF03972">
    <property type="entry name" value="MmgE_PrpD_N"/>
    <property type="match status" value="1"/>
</dbReference>
<dbReference type="SUPFAM" id="SSF103378">
    <property type="entry name" value="2-methylcitrate dehydratase PrpD"/>
    <property type="match status" value="1"/>
</dbReference>
<dbReference type="AlphaFoldDB" id="A0A7V8NP56"/>
<dbReference type="GO" id="GO:0016829">
    <property type="term" value="F:lyase activity"/>
    <property type="evidence" value="ECO:0007669"/>
    <property type="project" value="InterPro"/>
</dbReference>
<evidence type="ECO:0000313" key="4">
    <source>
        <dbReference type="EMBL" id="MBA0084625.1"/>
    </source>
</evidence>
<comment type="caution">
    <text evidence="4">The sequence shown here is derived from an EMBL/GenBank/DDBJ whole genome shotgun (WGS) entry which is preliminary data.</text>
</comment>
<dbReference type="Proteomes" id="UP000567293">
    <property type="component" value="Unassembled WGS sequence"/>
</dbReference>
<evidence type="ECO:0000256" key="1">
    <source>
        <dbReference type="ARBA" id="ARBA00006174"/>
    </source>
</evidence>
<dbReference type="PANTHER" id="PTHR16943">
    <property type="entry name" value="2-METHYLCITRATE DEHYDRATASE-RELATED"/>
    <property type="match status" value="1"/>
</dbReference>
<feature type="domain" description="MmgE/PrpD C-terminal" evidence="3">
    <location>
        <begin position="188"/>
        <end position="343"/>
    </location>
</feature>
<organism evidence="4 5">
    <name type="scientific">Candidatus Acidiferrum panamense</name>
    <dbReference type="NCBI Taxonomy" id="2741543"/>
    <lineage>
        <taxon>Bacteria</taxon>
        <taxon>Pseudomonadati</taxon>
        <taxon>Acidobacteriota</taxon>
        <taxon>Terriglobia</taxon>
        <taxon>Candidatus Acidiferrales</taxon>
        <taxon>Candidatus Acidiferrum</taxon>
    </lineage>
</organism>
<protein>
    <submittedName>
        <fullName evidence="4">MmgE/PrpD family protein</fullName>
    </submittedName>
</protein>
<dbReference type="Pfam" id="PF19305">
    <property type="entry name" value="MmgE_PrpD_C"/>
    <property type="match status" value="1"/>
</dbReference>
<gene>
    <name evidence="4" type="ORF">HRJ53_06500</name>
</gene>
<dbReference type="InterPro" id="IPR005656">
    <property type="entry name" value="MmgE_PrpD"/>
</dbReference>
<keyword evidence="5" id="KW-1185">Reference proteome</keyword>
<dbReference type="PANTHER" id="PTHR16943:SF8">
    <property type="entry name" value="2-METHYLCITRATE DEHYDRATASE"/>
    <property type="match status" value="1"/>
</dbReference>
<dbReference type="EMBL" id="JACDQQ010000641">
    <property type="protein sequence ID" value="MBA0084625.1"/>
    <property type="molecule type" value="Genomic_DNA"/>
</dbReference>
<dbReference type="InterPro" id="IPR045337">
    <property type="entry name" value="MmgE_PrpD_C"/>
</dbReference>
<dbReference type="InterPro" id="IPR036148">
    <property type="entry name" value="MmgE/PrpD_sf"/>
</dbReference>
<evidence type="ECO:0000259" key="2">
    <source>
        <dbReference type="Pfam" id="PF03972"/>
    </source>
</evidence>
<accession>A0A7V8NP56</accession>
<evidence type="ECO:0000313" key="5">
    <source>
        <dbReference type="Proteomes" id="UP000567293"/>
    </source>
</evidence>